<evidence type="ECO:0000256" key="7">
    <source>
        <dbReference type="PROSITE-ProRule" id="PRU00042"/>
    </source>
</evidence>
<feature type="domain" description="C2H2-type" evidence="9">
    <location>
        <begin position="79"/>
        <end position="106"/>
    </location>
</feature>
<keyword evidence="11" id="KW-1185">Reference proteome</keyword>
<keyword evidence="6" id="KW-0539">Nucleus</keyword>
<dbReference type="EMBL" id="JAHRIP010077075">
    <property type="protein sequence ID" value="MEQ2311559.1"/>
    <property type="molecule type" value="Genomic_DNA"/>
</dbReference>
<evidence type="ECO:0000256" key="1">
    <source>
        <dbReference type="ARBA" id="ARBA00004123"/>
    </source>
</evidence>
<evidence type="ECO:0000256" key="3">
    <source>
        <dbReference type="ARBA" id="ARBA00022737"/>
    </source>
</evidence>
<evidence type="ECO:0000259" key="9">
    <source>
        <dbReference type="PROSITE" id="PS50157"/>
    </source>
</evidence>
<organism evidence="10 11">
    <name type="scientific">Ameca splendens</name>
    <dbReference type="NCBI Taxonomy" id="208324"/>
    <lineage>
        <taxon>Eukaryota</taxon>
        <taxon>Metazoa</taxon>
        <taxon>Chordata</taxon>
        <taxon>Craniata</taxon>
        <taxon>Vertebrata</taxon>
        <taxon>Euteleostomi</taxon>
        <taxon>Actinopterygii</taxon>
        <taxon>Neopterygii</taxon>
        <taxon>Teleostei</taxon>
        <taxon>Neoteleostei</taxon>
        <taxon>Acanthomorphata</taxon>
        <taxon>Ovalentaria</taxon>
        <taxon>Atherinomorphae</taxon>
        <taxon>Cyprinodontiformes</taxon>
        <taxon>Goodeidae</taxon>
        <taxon>Ameca</taxon>
    </lineage>
</organism>
<feature type="domain" description="C2H2-type" evidence="9">
    <location>
        <begin position="121"/>
        <end position="148"/>
    </location>
</feature>
<feature type="region of interest" description="Disordered" evidence="8">
    <location>
        <begin position="305"/>
        <end position="332"/>
    </location>
</feature>
<reference evidence="10 11" key="1">
    <citation type="submission" date="2021-06" db="EMBL/GenBank/DDBJ databases">
        <authorList>
            <person name="Palmer J.M."/>
        </authorList>
    </citation>
    <scope>NUCLEOTIDE SEQUENCE [LARGE SCALE GENOMIC DNA]</scope>
    <source>
        <strain evidence="10 11">AS_MEX2019</strain>
        <tissue evidence="10">Muscle</tissue>
    </source>
</reference>
<dbReference type="PROSITE" id="PS00028">
    <property type="entry name" value="ZINC_FINGER_C2H2_1"/>
    <property type="match status" value="6"/>
</dbReference>
<comment type="caution">
    <text evidence="10">The sequence shown here is derived from an EMBL/GenBank/DDBJ whole genome shotgun (WGS) entry which is preliminary data.</text>
</comment>
<evidence type="ECO:0000256" key="5">
    <source>
        <dbReference type="ARBA" id="ARBA00022833"/>
    </source>
</evidence>
<proteinExistence type="predicted"/>
<dbReference type="PROSITE" id="PS50157">
    <property type="entry name" value="ZINC_FINGER_C2H2_2"/>
    <property type="match status" value="6"/>
</dbReference>
<feature type="region of interest" description="Disordered" evidence="8">
    <location>
        <begin position="255"/>
        <end position="289"/>
    </location>
</feature>
<keyword evidence="4 7" id="KW-0863">Zinc-finger</keyword>
<feature type="compositionally biased region" description="Acidic residues" evidence="8">
    <location>
        <begin position="318"/>
        <end position="330"/>
    </location>
</feature>
<feature type="domain" description="C2H2-type" evidence="9">
    <location>
        <begin position="179"/>
        <end position="206"/>
    </location>
</feature>
<protein>
    <recommendedName>
        <fullName evidence="9">C2H2-type domain-containing protein</fullName>
    </recommendedName>
</protein>
<dbReference type="InterPro" id="IPR036236">
    <property type="entry name" value="Znf_C2H2_sf"/>
</dbReference>
<feature type="compositionally biased region" description="Basic and acidic residues" evidence="8">
    <location>
        <begin position="361"/>
        <end position="370"/>
    </location>
</feature>
<keyword evidence="2" id="KW-0479">Metal-binding</keyword>
<name>A0ABV0ZZ59_9TELE</name>
<evidence type="ECO:0000313" key="11">
    <source>
        <dbReference type="Proteomes" id="UP001469553"/>
    </source>
</evidence>
<dbReference type="Gene3D" id="3.30.160.60">
    <property type="entry name" value="Classic Zinc Finger"/>
    <property type="match status" value="2"/>
</dbReference>
<feature type="domain" description="C2H2-type" evidence="9">
    <location>
        <begin position="152"/>
        <end position="179"/>
    </location>
</feature>
<evidence type="ECO:0000256" key="2">
    <source>
        <dbReference type="ARBA" id="ARBA00022723"/>
    </source>
</evidence>
<sequence>MDAYETHLHQHALEEEEFQIRGNRAPIGHMDTEEENGQEDGSVGVDGCDMNGSAQKQPPELTQGVQYPRVSANSSRSVYTCGVCGKIYTYLVSFQKHQKIHENLPDREKPRSVIDSNLRNYECPDCGMLFIRRTRLISHLRVHRSKRRNKLPKCDQCNKVFTSVKSWTAHVELHKERRFWCLSCAQGFMNEGMLDKHLQSHSLRQQNHNADDQSIHNAKPFLYPPKIQRTHHCLHCGKRFWRSKTLFRHKLKHLGCQGGATSKPPGSPAFNQGVEDMETETSLTNRREKLEMDASMEELQAKEENMKIGDQSQHSAAEDGDQENFEDSDCGEPGHCYEISELHRSDNQLDQPSSEAVHSPAGKERERAEPRLHREHKYWEWECIECDMGFDEMAKLHSHYVKHATGELPIPKEEIEV</sequence>
<feature type="domain" description="C2H2-type" evidence="9">
    <location>
        <begin position="381"/>
        <end position="409"/>
    </location>
</feature>
<dbReference type="PANTHER" id="PTHR24394">
    <property type="entry name" value="ZINC FINGER PROTEIN"/>
    <property type="match status" value="1"/>
</dbReference>
<evidence type="ECO:0000313" key="10">
    <source>
        <dbReference type="EMBL" id="MEQ2311559.1"/>
    </source>
</evidence>
<accession>A0ABV0ZZ59</accession>
<dbReference type="PANTHER" id="PTHR24394:SF44">
    <property type="entry name" value="ZINC FINGER PROTEIN 271-LIKE"/>
    <property type="match status" value="1"/>
</dbReference>
<feature type="domain" description="C2H2-type" evidence="9">
    <location>
        <begin position="231"/>
        <end position="258"/>
    </location>
</feature>
<evidence type="ECO:0000256" key="8">
    <source>
        <dbReference type="SAM" id="MobiDB-lite"/>
    </source>
</evidence>
<keyword evidence="5" id="KW-0862">Zinc</keyword>
<dbReference type="SMART" id="SM00355">
    <property type="entry name" value="ZnF_C2H2"/>
    <property type="match status" value="6"/>
</dbReference>
<dbReference type="Pfam" id="PF00096">
    <property type="entry name" value="zf-C2H2"/>
    <property type="match status" value="2"/>
</dbReference>
<feature type="region of interest" description="Disordered" evidence="8">
    <location>
        <begin position="344"/>
        <end position="370"/>
    </location>
</feature>
<evidence type="ECO:0000256" key="6">
    <source>
        <dbReference type="ARBA" id="ARBA00023242"/>
    </source>
</evidence>
<evidence type="ECO:0000256" key="4">
    <source>
        <dbReference type="ARBA" id="ARBA00022771"/>
    </source>
</evidence>
<keyword evidence="3" id="KW-0677">Repeat</keyword>
<dbReference type="InterPro" id="IPR013087">
    <property type="entry name" value="Znf_C2H2_type"/>
</dbReference>
<gene>
    <name evidence="10" type="ORF">AMECASPLE_021382</name>
</gene>
<dbReference type="SUPFAM" id="SSF57667">
    <property type="entry name" value="beta-beta-alpha zinc fingers"/>
    <property type="match status" value="3"/>
</dbReference>
<comment type="subcellular location">
    <subcellularLocation>
        <location evidence="1">Nucleus</location>
    </subcellularLocation>
</comment>
<dbReference type="Proteomes" id="UP001469553">
    <property type="component" value="Unassembled WGS sequence"/>
</dbReference>